<accession>A0A382SCE5</accession>
<dbReference type="InterPro" id="IPR050069">
    <property type="entry name" value="Urease_subunit"/>
</dbReference>
<dbReference type="PANTHER" id="PTHR33569">
    <property type="entry name" value="UREASE"/>
    <property type="match status" value="1"/>
</dbReference>
<dbReference type="InterPro" id="IPR036461">
    <property type="entry name" value="Urease_betasu_sf"/>
</dbReference>
<organism evidence="2">
    <name type="scientific">marine metagenome</name>
    <dbReference type="NCBI Taxonomy" id="408172"/>
    <lineage>
        <taxon>unclassified sequences</taxon>
        <taxon>metagenomes</taxon>
        <taxon>ecological metagenomes</taxon>
    </lineage>
</organism>
<proteinExistence type="predicted"/>
<evidence type="ECO:0000256" key="1">
    <source>
        <dbReference type="ARBA" id="ARBA00022801"/>
    </source>
</evidence>
<evidence type="ECO:0000313" key="2">
    <source>
        <dbReference type="EMBL" id="SVD06897.1"/>
    </source>
</evidence>
<dbReference type="PANTHER" id="PTHR33569:SF1">
    <property type="entry name" value="UREASE"/>
    <property type="match status" value="1"/>
</dbReference>
<sequence length="65" mass="6705">GFRLNIPSGTAVRFEPGESKKVGLVAVDGERVVYGGSDLIAGSLNEENKTAALARAKERGFLGAG</sequence>
<dbReference type="GO" id="GO:0043419">
    <property type="term" value="P:urea catabolic process"/>
    <property type="evidence" value="ECO:0007669"/>
    <property type="project" value="InterPro"/>
</dbReference>
<name>A0A382SCE5_9ZZZZ</name>
<reference evidence="2" key="1">
    <citation type="submission" date="2018-05" db="EMBL/GenBank/DDBJ databases">
        <authorList>
            <person name="Lanie J.A."/>
            <person name="Ng W.-L."/>
            <person name="Kazmierczak K.M."/>
            <person name="Andrzejewski T.M."/>
            <person name="Davidsen T.M."/>
            <person name="Wayne K.J."/>
            <person name="Tettelin H."/>
            <person name="Glass J.I."/>
            <person name="Rusch D."/>
            <person name="Podicherti R."/>
            <person name="Tsui H.-C.T."/>
            <person name="Winkler M.E."/>
        </authorList>
    </citation>
    <scope>NUCLEOTIDE SEQUENCE</scope>
</reference>
<feature type="non-terminal residue" evidence="2">
    <location>
        <position position="1"/>
    </location>
</feature>
<dbReference type="GO" id="GO:0016787">
    <property type="term" value="F:hydrolase activity"/>
    <property type="evidence" value="ECO:0007669"/>
    <property type="project" value="UniProtKB-KW"/>
</dbReference>
<dbReference type="EMBL" id="UINC01127644">
    <property type="protein sequence ID" value="SVD06897.1"/>
    <property type="molecule type" value="Genomic_DNA"/>
</dbReference>
<dbReference type="Gene3D" id="2.10.150.10">
    <property type="entry name" value="Urease, beta subunit"/>
    <property type="match status" value="1"/>
</dbReference>
<protein>
    <submittedName>
        <fullName evidence="2">Uncharacterized protein</fullName>
    </submittedName>
</protein>
<keyword evidence="1" id="KW-0378">Hydrolase</keyword>
<dbReference type="Pfam" id="PF00699">
    <property type="entry name" value="Urease_beta"/>
    <property type="match status" value="1"/>
</dbReference>
<dbReference type="GO" id="GO:0035550">
    <property type="term" value="C:urease complex"/>
    <property type="evidence" value="ECO:0007669"/>
    <property type="project" value="InterPro"/>
</dbReference>
<gene>
    <name evidence="2" type="ORF">METZ01_LOCUS359751</name>
</gene>
<dbReference type="SUPFAM" id="SSF51278">
    <property type="entry name" value="Urease, beta-subunit"/>
    <property type="match status" value="1"/>
</dbReference>
<dbReference type="InterPro" id="IPR002019">
    <property type="entry name" value="Urease_beta-like"/>
</dbReference>
<dbReference type="AlphaFoldDB" id="A0A382SCE5"/>